<proteinExistence type="predicted"/>
<dbReference type="PANTHER" id="PTHR23113">
    <property type="entry name" value="GUANINE NUCLEOTIDE EXCHANGE FACTOR"/>
    <property type="match status" value="1"/>
</dbReference>
<feature type="domain" description="Ras-GEF" evidence="3">
    <location>
        <begin position="1"/>
        <end position="114"/>
    </location>
</feature>
<dbReference type="SUPFAM" id="SSF48366">
    <property type="entry name" value="Ras GEF"/>
    <property type="match status" value="1"/>
</dbReference>
<dbReference type="Proteomes" id="UP000023152">
    <property type="component" value="Unassembled WGS sequence"/>
</dbReference>
<evidence type="ECO:0000259" key="3">
    <source>
        <dbReference type="PROSITE" id="PS50009"/>
    </source>
</evidence>
<dbReference type="InterPro" id="IPR036964">
    <property type="entry name" value="RASGEF_cat_dom_sf"/>
</dbReference>
<keyword evidence="5" id="KW-1185">Reference proteome</keyword>
<evidence type="ECO:0000313" key="4">
    <source>
        <dbReference type="EMBL" id="ETO32681.1"/>
    </source>
</evidence>
<evidence type="ECO:0000256" key="2">
    <source>
        <dbReference type="PROSITE-ProRule" id="PRU00168"/>
    </source>
</evidence>
<protein>
    <recommendedName>
        <fullName evidence="3">Ras-GEF domain-containing protein</fullName>
    </recommendedName>
</protein>
<dbReference type="GO" id="GO:0007265">
    <property type="term" value="P:Ras protein signal transduction"/>
    <property type="evidence" value="ECO:0007669"/>
    <property type="project" value="TreeGrafter"/>
</dbReference>
<dbReference type="Gene3D" id="1.10.840.10">
    <property type="entry name" value="Ras guanine-nucleotide exchange factors catalytic domain"/>
    <property type="match status" value="1"/>
</dbReference>
<dbReference type="InterPro" id="IPR008937">
    <property type="entry name" value="Ras-like_GEF"/>
</dbReference>
<evidence type="ECO:0000256" key="1">
    <source>
        <dbReference type="ARBA" id="ARBA00022658"/>
    </source>
</evidence>
<gene>
    <name evidence="4" type="ORF">RFI_04435</name>
</gene>
<keyword evidence="1 2" id="KW-0344">Guanine-nucleotide releasing factor</keyword>
<dbReference type="GO" id="GO:0005085">
    <property type="term" value="F:guanyl-nucleotide exchange factor activity"/>
    <property type="evidence" value="ECO:0007669"/>
    <property type="project" value="UniProtKB-KW"/>
</dbReference>
<name>X6P384_RETFI</name>
<accession>X6P384</accession>
<dbReference type="GO" id="GO:0005886">
    <property type="term" value="C:plasma membrane"/>
    <property type="evidence" value="ECO:0007669"/>
    <property type="project" value="TreeGrafter"/>
</dbReference>
<comment type="caution">
    <text evidence="4">The sequence shown here is derived from an EMBL/GenBank/DDBJ whole genome shotgun (WGS) entry which is preliminary data.</text>
</comment>
<dbReference type="PANTHER" id="PTHR23113:SF368">
    <property type="entry name" value="CELL DIVISION CONTROL PROTEIN 25"/>
    <property type="match status" value="1"/>
</dbReference>
<dbReference type="InterPro" id="IPR001895">
    <property type="entry name" value="RASGEF_cat_dom"/>
</dbReference>
<dbReference type="PROSITE" id="PS50009">
    <property type="entry name" value="RASGEF_CAT"/>
    <property type="match status" value="1"/>
</dbReference>
<organism evidence="4 5">
    <name type="scientific">Reticulomyxa filosa</name>
    <dbReference type="NCBI Taxonomy" id="46433"/>
    <lineage>
        <taxon>Eukaryota</taxon>
        <taxon>Sar</taxon>
        <taxon>Rhizaria</taxon>
        <taxon>Retaria</taxon>
        <taxon>Foraminifera</taxon>
        <taxon>Monothalamids</taxon>
        <taxon>Reticulomyxidae</taxon>
        <taxon>Reticulomyxa</taxon>
    </lineage>
</organism>
<feature type="non-terminal residue" evidence="4">
    <location>
        <position position="1"/>
    </location>
</feature>
<dbReference type="AlphaFoldDB" id="X6P384"/>
<sequence length="114" mass="13466">KVPEKQNQQFEQFKIISSRDFNHHNLRQLSRNAAAPSIPHIGIFLQDLVFIDDGHENTKEMENLGGRKMVNFSKSQRMADRSKNIQIYQQHLYTEVQENEVVQRILLEEFSKLK</sequence>
<dbReference type="EMBL" id="ASPP01004006">
    <property type="protein sequence ID" value="ETO32681.1"/>
    <property type="molecule type" value="Genomic_DNA"/>
</dbReference>
<dbReference type="OrthoDB" id="546434at2759"/>
<dbReference type="InterPro" id="IPR023578">
    <property type="entry name" value="Ras_GEF_dom_sf"/>
</dbReference>
<reference evidence="4 5" key="1">
    <citation type="journal article" date="2013" name="Curr. Biol.">
        <title>The Genome of the Foraminiferan Reticulomyxa filosa.</title>
        <authorList>
            <person name="Glockner G."/>
            <person name="Hulsmann N."/>
            <person name="Schleicher M."/>
            <person name="Noegel A.A."/>
            <person name="Eichinger L."/>
            <person name="Gallinger C."/>
            <person name="Pawlowski J."/>
            <person name="Sierra R."/>
            <person name="Euteneuer U."/>
            <person name="Pillet L."/>
            <person name="Moustafa A."/>
            <person name="Platzer M."/>
            <person name="Groth M."/>
            <person name="Szafranski K."/>
            <person name="Schliwa M."/>
        </authorList>
    </citation>
    <scope>NUCLEOTIDE SEQUENCE [LARGE SCALE GENOMIC DNA]</scope>
</reference>
<dbReference type="Pfam" id="PF00617">
    <property type="entry name" value="RasGEF"/>
    <property type="match status" value="1"/>
</dbReference>
<evidence type="ECO:0000313" key="5">
    <source>
        <dbReference type="Proteomes" id="UP000023152"/>
    </source>
</evidence>